<organism evidence="1 2">
    <name type="scientific">Spiribacter salinus</name>
    <dbReference type="NCBI Taxonomy" id="1335746"/>
    <lineage>
        <taxon>Bacteria</taxon>
        <taxon>Pseudomonadati</taxon>
        <taxon>Pseudomonadota</taxon>
        <taxon>Gammaproteobacteria</taxon>
        <taxon>Chromatiales</taxon>
        <taxon>Ectothiorhodospiraceae</taxon>
        <taxon>Spiribacter</taxon>
    </lineage>
</organism>
<reference evidence="1 2" key="1">
    <citation type="submission" date="2019-06" db="EMBL/GenBank/DDBJ databases">
        <title>Metagenome assembled Genome of Spiribacter salinus SL48-SHIP from the microbial mat of Salt Lake 48 (Novosibirsk region, Russia).</title>
        <authorList>
            <person name="Shipova A."/>
            <person name="Rozanov A.S."/>
            <person name="Bryanskaya A.V."/>
            <person name="Peltek S.E."/>
        </authorList>
    </citation>
    <scope>NUCLEOTIDE SEQUENCE [LARGE SCALE GENOMIC DNA]</scope>
    <source>
        <strain evidence="1">SL48-SHIP-2</strain>
    </source>
</reference>
<sequence>MEQALASLKAARSKMRNVADIRITEEINNAISILEEEVARPESGGAGAQERAFRSLSKALRYLPIIEQVLDDLSK</sequence>
<proteinExistence type="predicted"/>
<dbReference type="AlphaFoldDB" id="A0A540VQ98"/>
<name>A0A540VQ98_9GAMM</name>
<protein>
    <submittedName>
        <fullName evidence="1">Uncharacterized protein</fullName>
    </submittedName>
</protein>
<dbReference type="Proteomes" id="UP000315400">
    <property type="component" value="Unassembled WGS sequence"/>
</dbReference>
<comment type="caution">
    <text evidence="1">The sequence shown here is derived from an EMBL/GenBank/DDBJ whole genome shotgun (WGS) entry which is preliminary data.</text>
</comment>
<evidence type="ECO:0000313" key="2">
    <source>
        <dbReference type="Proteomes" id="UP000315400"/>
    </source>
</evidence>
<gene>
    <name evidence="1" type="ORF">FKY71_11210</name>
</gene>
<evidence type="ECO:0000313" key="1">
    <source>
        <dbReference type="EMBL" id="TQE98941.1"/>
    </source>
</evidence>
<accession>A0A540VQ98</accession>
<dbReference type="EMBL" id="VIFK01000111">
    <property type="protein sequence ID" value="TQE98941.1"/>
    <property type="molecule type" value="Genomic_DNA"/>
</dbReference>